<reference evidence="2" key="1">
    <citation type="submission" date="2020-09" db="EMBL/GenBank/DDBJ databases">
        <title>Iningainema tapete sp. nov. (Scytonemataceae, Cyanobacteria) from greenhouses in central Florida (USA) produces two types of nodularin with biosynthetic potential for microcystin-LR and anabaenopeptins.</title>
        <authorList>
            <person name="Berthold D.E."/>
            <person name="Lefler F.W."/>
            <person name="Huang I.-S."/>
            <person name="Abdulla H."/>
            <person name="Zimba P.V."/>
            <person name="Laughinghouse H.D. IV."/>
        </authorList>
    </citation>
    <scope>NUCLEOTIDE SEQUENCE</scope>
    <source>
        <strain evidence="2">BLCCT55</strain>
    </source>
</reference>
<dbReference type="EMBL" id="JACXAE010000118">
    <property type="protein sequence ID" value="MBD2777904.1"/>
    <property type="molecule type" value="Genomic_DNA"/>
</dbReference>
<dbReference type="RefSeq" id="WP_190836952.1">
    <property type="nucleotide sequence ID" value="NZ_CAWPPI010000118.1"/>
</dbReference>
<sequence length="53" mass="5866">MTTYIFFDEALHMLVKAFLMSVLLLLATSGIGLAIIDTIEKTNIRTVRRLPGG</sequence>
<dbReference type="Proteomes" id="UP000629098">
    <property type="component" value="Unassembled WGS sequence"/>
</dbReference>
<dbReference type="AlphaFoldDB" id="A0A8J6XT34"/>
<keyword evidence="1" id="KW-0812">Transmembrane</keyword>
<protein>
    <submittedName>
        <fullName evidence="2">Uncharacterized protein</fullName>
    </submittedName>
</protein>
<keyword evidence="1" id="KW-0472">Membrane</keyword>
<gene>
    <name evidence="2" type="ORF">ICL16_39140</name>
</gene>
<feature type="transmembrane region" description="Helical" evidence="1">
    <location>
        <begin position="17"/>
        <end position="39"/>
    </location>
</feature>
<name>A0A8J6XT34_9CYAN</name>
<organism evidence="2 3">
    <name type="scientific">Iningainema tapete BLCC-T55</name>
    <dbReference type="NCBI Taxonomy" id="2748662"/>
    <lineage>
        <taxon>Bacteria</taxon>
        <taxon>Bacillati</taxon>
        <taxon>Cyanobacteriota</taxon>
        <taxon>Cyanophyceae</taxon>
        <taxon>Nostocales</taxon>
        <taxon>Scytonemataceae</taxon>
        <taxon>Iningainema tapete</taxon>
    </lineage>
</organism>
<keyword evidence="3" id="KW-1185">Reference proteome</keyword>
<evidence type="ECO:0000313" key="2">
    <source>
        <dbReference type="EMBL" id="MBD2777904.1"/>
    </source>
</evidence>
<proteinExistence type="predicted"/>
<keyword evidence="1" id="KW-1133">Transmembrane helix</keyword>
<evidence type="ECO:0000256" key="1">
    <source>
        <dbReference type="SAM" id="Phobius"/>
    </source>
</evidence>
<evidence type="ECO:0000313" key="3">
    <source>
        <dbReference type="Proteomes" id="UP000629098"/>
    </source>
</evidence>
<accession>A0A8J6XT34</accession>
<comment type="caution">
    <text evidence="2">The sequence shown here is derived from an EMBL/GenBank/DDBJ whole genome shotgun (WGS) entry which is preliminary data.</text>
</comment>